<dbReference type="OrthoDB" id="5464at2759"/>
<proteinExistence type="inferred from homology"/>
<dbReference type="PANTHER" id="PTHR13914">
    <property type="entry name" value="PROLINE OXIDASE"/>
    <property type="match status" value="1"/>
</dbReference>
<feature type="domain" description="Proline dehydrogenase" evidence="9">
    <location>
        <begin position="175"/>
        <end position="381"/>
    </location>
</feature>
<evidence type="ECO:0000256" key="2">
    <source>
        <dbReference type="ARBA" id="ARBA00005869"/>
    </source>
</evidence>
<name>A0A6A4WDV0_AMPAM</name>
<dbReference type="EMBL" id="VIIS01000748">
    <property type="protein sequence ID" value="KAF0305506.1"/>
    <property type="molecule type" value="Genomic_DNA"/>
</dbReference>
<dbReference type="GO" id="GO:0004657">
    <property type="term" value="F:proline dehydrogenase activity"/>
    <property type="evidence" value="ECO:0007669"/>
    <property type="project" value="UniProtKB-EC"/>
</dbReference>
<dbReference type="GO" id="GO:0010133">
    <property type="term" value="P:L-proline catabolic process to L-glutamate"/>
    <property type="evidence" value="ECO:0007669"/>
    <property type="project" value="TreeGrafter"/>
</dbReference>
<evidence type="ECO:0000256" key="3">
    <source>
        <dbReference type="ARBA" id="ARBA00022630"/>
    </source>
</evidence>
<keyword evidence="5 8" id="KW-0560">Oxidoreductase</keyword>
<dbReference type="AlphaFoldDB" id="A0A6A4WDV0"/>
<dbReference type="InterPro" id="IPR029041">
    <property type="entry name" value="FAD-linked_oxidoreductase-like"/>
</dbReference>
<evidence type="ECO:0000256" key="7">
    <source>
        <dbReference type="ARBA" id="ARBA00048242"/>
    </source>
</evidence>
<keyword evidence="6 8" id="KW-0642">Proline metabolism</keyword>
<evidence type="ECO:0000259" key="9">
    <source>
        <dbReference type="Pfam" id="PF01619"/>
    </source>
</evidence>
<keyword evidence="11" id="KW-1185">Reference proteome</keyword>
<comment type="catalytic activity">
    <reaction evidence="8">
        <text>L-proline + a quinone = (S)-1-pyrroline-5-carboxylate + a quinol + H(+)</text>
        <dbReference type="Rhea" id="RHEA:23784"/>
        <dbReference type="ChEBI" id="CHEBI:15378"/>
        <dbReference type="ChEBI" id="CHEBI:17388"/>
        <dbReference type="ChEBI" id="CHEBI:24646"/>
        <dbReference type="ChEBI" id="CHEBI:60039"/>
        <dbReference type="ChEBI" id="CHEBI:132124"/>
        <dbReference type="EC" id="1.5.5.2"/>
    </reaction>
</comment>
<evidence type="ECO:0000256" key="1">
    <source>
        <dbReference type="ARBA" id="ARBA00001974"/>
    </source>
</evidence>
<evidence type="ECO:0000256" key="4">
    <source>
        <dbReference type="ARBA" id="ARBA00022827"/>
    </source>
</evidence>
<dbReference type="EC" id="1.5.5.2" evidence="8"/>
<dbReference type="Proteomes" id="UP000440578">
    <property type="component" value="Unassembled WGS sequence"/>
</dbReference>
<protein>
    <recommendedName>
        <fullName evidence="8">Proline dehydrogenase</fullName>
        <ecNumber evidence="8">1.5.5.2</ecNumber>
    </recommendedName>
</protein>
<evidence type="ECO:0000256" key="6">
    <source>
        <dbReference type="ARBA" id="ARBA00023062"/>
    </source>
</evidence>
<dbReference type="SUPFAM" id="SSF51730">
    <property type="entry name" value="FAD-linked oxidoreductase"/>
    <property type="match status" value="1"/>
</dbReference>
<comment type="function">
    <text evidence="8">Converts proline to delta-1-pyrroline-5-carboxylate.</text>
</comment>
<comment type="similarity">
    <text evidence="2 8">Belongs to the proline oxidase family.</text>
</comment>
<reference evidence="10 11" key="1">
    <citation type="submission" date="2019-07" db="EMBL/GenBank/DDBJ databases">
        <title>Draft genome assembly of a fouling barnacle, Amphibalanus amphitrite (Darwin, 1854): The first reference genome for Thecostraca.</title>
        <authorList>
            <person name="Kim W."/>
        </authorList>
    </citation>
    <scope>NUCLEOTIDE SEQUENCE [LARGE SCALE GENOMIC DNA]</scope>
    <source>
        <strain evidence="10">SNU_AA5</strain>
        <tissue evidence="10">Soma without cirri and trophi</tissue>
    </source>
</reference>
<sequence>MLLGVRSSARHGRPARHLRLLQAAAAQLEPDSELDFSDPRQVFDKKSTPELVRSLAVLKLCSQDWFVDNALPILRGSERLLGRRLLLALARPLYSQFVPGTCEADLAQAAARLRRTGVRLVFAHMLEDDLREGQTLSALLDDNLALTLHQFGMATRVTAGEDTPLHPAQADRSGEFCERHGLRTMVDGEYSYTNPAIGLLTLALAANFNTQSPLIWGTTQCYLRDAEQTLTKHLSMVDSLGVSYGVKLVRGAYLEKEVTRALKLGIPRPIHDTYQATSDMYNSQVERMLGRVAALGDRSAVMVASHNENSVRLAVRLMAQLGLPRDDGRVLFGQTYGVYEQVSTPLASAGYAVYKSTPLGDISSILPYLARRAAENRTVARGTRSERRLLAAELCRRLGLTGS</sequence>
<dbReference type="InterPro" id="IPR002872">
    <property type="entry name" value="Proline_DH_dom"/>
</dbReference>
<dbReference type="Gene3D" id="3.20.20.220">
    <property type="match status" value="1"/>
</dbReference>
<evidence type="ECO:0000256" key="8">
    <source>
        <dbReference type="RuleBase" id="RU364054"/>
    </source>
</evidence>
<keyword evidence="4 8" id="KW-0274">FAD</keyword>
<evidence type="ECO:0000313" key="10">
    <source>
        <dbReference type="EMBL" id="KAF0305506.1"/>
    </source>
</evidence>
<comment type="caution">
    <text evidence="10">The sequence shown here is derived from an EMBL/GenBank/DDBJ whole genome shotgun (WGS) entry which is preliminary data.</text>
</comment>
<dbReference type="GO" id="GO:0005739">
    <property type="term" value="C:mitochondrion"/>
    <property type="evidence" value="ECO:0007669"/>
    <property type="project" value="TreeGrafter"/>
</dbReference>
<gene>
    <name evidence="10" type="primary">prodh2_2</name>
    <name evidence="10" type="ORF">FJT64_022884</name>
</gene>
<comment type="catalytic activity">
    <reaction evidence="7">
        <text>trans-4-hydroxy-L-proline + a quinone = (3R,5S)-1-pyrroline-3-hydroxy-5-carboxylate + a quinol + H(+)</text>
        <dbReference type="Rhea" id="RHEA:52512"/>
        <dbReference type="ChEBI" id="CHEBI:15378"/>
        <dbReference type="ChEBI" id="CHEBI:24646"/>
        <dbReference type="ChEBI" id="CHEBI:58375"/>
        <dbReference type="ChEBI" id="CHEBI:62612"/>
        <dbReference type="ChEBI" id="CHEBI:132124"/>
        <dbReference type="EC" id="1.5.5.3"/>
    </reaction>
</comment>
<keyword evidence="3 8" id="KW-0285">Flavoprotein</keyword>
<dbReference type="GO" id="GO:0071949">
    <property type="term" value="F:FAD binding"/>
    <property type="evidence" value="ECO:0007669"/>
    <property type="project" value="TreeGrafter"/>
</dbReference>
<evidence type="ECO:0000313" key="11">
    <source>
        <dbReference type="Proteomes" id="UP000440578"/>
    </source>
</evidence>
<accession>A0A6A4WDV0</accession>
<comment type="cofactor">
    <cofactor evidence="1 8">
        <name>FAD</name>
        <dbReference type="ChEBI" id="CHEBI:57692"/>
    </cofactor>
</comment>
<organism evidence="10 11">
    <name type="scientific">Amphibalanus amphitrite</name>
    <name type="common">Striped barnacle</name>
    <name type="synonym">Balanus amphitrite</name>
    <dbReference type="NCBI Taxonomy" id="1232801"/>
    <lineage>
        <taxon>Eukaryota</taxon>
        <taxon>Metazoa</taxon>
        <taxon>Ecdysozoa</taxon>
        <taxon>Arthropoda</taxon>
        <taxon>Crustacea</taxon>
        <taxon>Multicrustacea</taxon>
        <taxon>Cirripedia</taxon>
        <taxon>Thoracica</taxon>
        <taxon>Thoracicalcarea</taxon>
        <taxon>Balanomorpha</taxon>
        <taxon>Balanoidea</taxon>
        <taxon>Balanidae</taxon>
        <taxon>Amphibalaninae</taxon>
        <taxon>Amphibalanus</taxon>
    </lineage>
</organism>
<evidence type="ECO:0000256" key="5">
    <source>
        <dbReference type="ARBA" id="ARBA00023002"/>
    </source>
</evidence>
<dbReference type="PANTHER" id="PTHR13914:SF29">
    <property type="entry name" value="HYDROXYPROLINE DEHYDROGENASE"/>
    <property type="match status" value="1"/>
</dbReference>
<dbReference type="Pfam" id="PF01619">
    <property type="entry name" value="Pro_dh"/>
    <property type="match status" value="1"/>
</dbReference>
<dbReference type="InterPro" id="IPR015659">
    <property type="entry name" value="Proline_oxidase"/>
</dbReference>